<sequence>MMRKTQVILIDDLDGSSADRTIQFSLNGSAFEIDLSEANAQRLEKAMAPFIDKASKVTRGARKGQRPAVEGRSFSQAVRLWAKEQGITVPDRGRVPNGVIDQYNAAH</sequence>
<dbReference type="RefSeq" id="WP_143936520.1">
    <property type="nucleotide sequence ID" value="NZ_VKKG01000001.1"/>
</dbReference>
<dbReference type="Gene3D" id="3.30.60.230">
    <property type="entry name" value="Lsr2, dimerization domain"/>
    <property type="match status" value="1"/>
</dbReference>
<reference evidence="4 5" key="1">
    <citation type="submission" date="2019-07" db="EMBL/GenBank/DDBJ databases">
        <authorList>
            <person name="Zhou L.-Y."/>
        </authorList>
    </citation>
    <scope>NUCLEOTIDE SEQUENCE [LARGE SCALE GENOMIC DNA]</scope>
    <source>
        <strain evidence="4 5">YIM 101269</strain>
    </source>
</reference>
<evidence type="ECO:0000313" key="4">
    <source>
        <dbReference type="EMBL" id="TRY19431.1"/>
    </source>
</evidence>
<evidence type="ECO:0000256" key="1">
    <source>
        <dbReference type="ARBA" id="ARBA00023125"/>
    </source>
</evidence>
<evidence type="ECO:0000259" key="2">
    <source>
        <dbReference type="Pfam" id="PF11774"/>
    </source>
</evidence>
<dbReference type="InterPro" id="IPR036625">
    <property type="entry name" value="E3-bd_dom_sf"/>
</dbReference>
<dbReference type="GO" id="GO:0003677">
    <property type="term" value="F:DNA binding"/>
    <property type="evidence" value="ECO:0007669"/>
    <property type="project" value="UniProtKB-KW"/>
</dbReference>
<dbReference type="GO" id="GO:0016746">
    <property type="term" value="F:acyltransferase activity"/>
    <property type="evidence" value="ECO:0007669"/>
    <property type="project" value="InterPro"/>
</dbReference>
<dbReference type="Pfam" id="PF11774">
    <property type="entry name" value="Lsr2"/>
    <property type="match status" value="1"/>
</dbReference>
<dbReference type="InterPro" id="IPR042261">
    <property type="entry name" value="Lsr2-like_dimerization"/>
</dbReference>
<keyword evidence="1" id="KW-0238">DNA-binding</keyword>
<organism evidence="4 5">
    <name type="scientific">Tessaracoccus rhinocerotis</name>
    <dbReference type="NCBI Taxonomy" id="1689449"/>
    <lineage>
        <taxon>Bacteria</taxon>
        <taxon>Bacillati</taxon>
        <taxon>Actinomycetota</taxon>
        <taxon>Actinomycetes</taxon>
        <taxon>Propionibacteriales</taxon>
        <taxon>Propionibacteriaceae</taxon>
        <taxon>Tessaracoccus</taxon>
    </lineage>
</organism>
<proteinExistence type="predicted"/>
<dbReference type="Gene3D" id="4.10.320.10">
    <property type="entry name" value="E3-binding domain"/>
    <property type="match status" value="1"/>
</dbReference>
<protein>
    <submittedName>
        <fullName evidence="4">Lsr2 family protein</fullName>
    </submittedName>
</protein>
<gene>
    <name evidence="4" type="ORF">FOJ82_00495</name>
</gene>
<dbReference type="AlphaFoldDB" id="A0A553K407"/>
<dbReference type="Proteomes" id="UP000317638">
    <property type="component" value="Unassembled WGS sequence"/>
</dbReference>
<dbReference type="OrthoDB" id="4113332at2"/>
<dbReference type="InterPro" id="IPR024412">
    <property type="entry name" value="Lsr2_dim_dom"/>
</dbReference>
<accession>A0A553K407</accession>
<evidence type="ECO:0000313" key="5">
    <source>
        <dbReference type="Proteomes" id="UP000317638"/>
    </source>
</evidence>
<name>A0A553K407_9ACTN</name>
<keyword evidence="5" id="KW-1185">Reference proteome</keyword>
<dbReference type="Pfam" id="PF23359">
    <property type="entry name" value="Lsr2_DNA-bd"/>
    <property type="match status" value="1"/>
</dbReference>
<dbReference type="InterPro" id="IPR055370">
    <property type="entry name" value="Lsr2_DNA-bd"/>
</dbReference>
<feature type="domain" description="Lsr2 DNA-binding" evidence="3">
    <location>
        <begin position="73"/>
        <end position="106"/>
    </location>
</feature>
<feature type="domain" description="Lsr2 dimerization" evidence="2">
    <location>
        <begin position="1"/>
        <end position="57"/>
    </location>
</feature>
<comment type="caution">
    <text evidence="4">The sequence shown here is derived from an EMBL/GenBank/DDBJ whole genome shotgun (WGS) entry which is preliminary data.</text>
</comment>
<dbReference type="EMBL" id="VKKG01000001">
    <property type="protein sequence ID" value="TRY19431.1"/>
    <property type="molecule type" value="Genomic_DNA"/>
</dbReference>
<evidence type="ECO:0000259" key="3">
    <source>
        <dbReference type="Pfam" id="PF23359"/>
    </source>
</evidence>